<feature type="transmembrane region" description="Helical" evidence="2">
    <location>
        <begin position="137"/>
        <end position="156"/>
    </location>
</feature>
<evidence type="ECO:0000256" key="2">
    <source>
        <dbReference type="SAM" id="Phobius"/>
    </source>
</evidence>
<keyword evidence="2" id="KW-0472">Membrane</keyword>
<evidence type="ECO:0000313" key="3">
    <source>
        <dbReference type="EMBL" id="CCI10979.1"/>
    </source>
</evidence>
<evidence type="ECO:0000256" key="1">
    <source>
        <dbReference type="SAM" id="MobiDB-lite"/>
    </source>
</evidence>
<reference evidence="3 4" key="1">
    <citation type="submission" date="2012-05" db="EMBL/GenBank/DDBJ databases">
        <title>Recombination and specialization in a pathogen metapopulation.</title>
        <authorList>
            <person name="Gardiner A."/>
            <person name="Kemen E."/>
            <person name="Schultz-Larsen T."/>
            <person name="MacLean D."/>
            <person name="Van Oosterhout C."/>
            <person name="Jones J.D.G."/>
        </authorList>
    </citation>
    <scope>NUCLEOTIDE SEQUENCE [LARGE SCALE GENOMIC DNA]</scope>
    <source>
        <strain evidence="3 4">Ac Nc2</strain>
    </source>
</reference>
<comment type="caution">
    <text evidence="3">The sequence shown here is derived from an EMBL/GenBank/DDBJ whole genome shotgun (WGS) entry which is preliminary data.</text>
</comment>
<proteinExistence type="predicted"/>
<dbReference type="InParanoid" id="A0A024FWH4"/>
<organism evidence="3 4">
    <name type="scientific">Albugo candida</name>
    <dbReference type="NCBI Taxonomy" id="65357"/>
    <lineage>
        <taxon>Eukaryota</taxon>
        <taxon>Sar</taxon>
        <taxon>Stramenopiles</taxon>
        <taxon>Oomycota</taxon>
        <taxon>Peronosporomycetes</taxon>
        <taxon>Albuginales</taxon>
        <taxon>Albuginaceae</taxon>
        <taxon>Albugo</taxon>
    </lineage>
</organism>
<keyword evidence="4" id="KW-1185">Reference proteome</keyword>
<name>A0A024FWH4_9STRA</name>
<evidence type="ECO:0000313" key="4">
    <source>
        <dbReference type="Proteomes" id="UP000053237"/>
    </source>
</evidence>
<keyword evidence="2" id="KW-1133">Transmembrane helix</keyword>
<feature type="region of interest" description="Disordered" evidence="1">
    <location>
        <begin position="1"/>
        <end position="21"/>
    </location>
</feature>
<feature type="compositionally biased region" description="Polar residues" evidence="1">
    <location>
        <begin position="1"/>
        <end position="14"/>
    </location>
</feature>
<dbReference type="EMBL" id="CAIX01000491">
    <property type="protein sequence ID" value="CCI10979.1"/>
    <property type="molecule type" value="Genomic_DNA"/>
</dbReference>
<sequence>MKLSNDGNLTLNPSKRTDQIAQHEVPKVPIGNDRSRFLYKYTPRRDLHFIFSSSEVSGFAILGRIDGCNLLRVSRQGAVSISFLRAITSEFNWKVQFLGISNDAKKGIRASAIASKIGALNKRTHVTSHRMMLRKKYLLLFDNLSLVRYCIVYTFYLSALSDAKAPDSIPIKVIWKTLMRPVR</sequence>
<protein>
    <submittedName>
        <fullName evidence="3">Uncharacterized protein</fullName>
    </submittedName>
</protein>
<dbReference type="Proteomes" id="UP000053237">
    <property type="component" value="Unassembled WGS sequence"/>
</dbReference>
<keyword evidence="2" id="KW-0812">Transmembrane</keyword>
<dbReference type="AlphaFoldDB" id="A0A024FWH4"/>
<gene>
    <name evidence="3" type="ORF">BN9_121570</name>
</gene>
<accession>A0A024FWH4</accession>